<feature type="domain" description="DUF6534" evidence="3">
    <location>
        <begin position="178"/>
        <end position="265"/>
    </location>
</feature>
<dbReference type="Pfam" id="PF20152">
    <property type="entry name" value="DUF6534"/>
    <property type="match status" value="1"/>
</dbReference>
<reference evidence="4 5" key="1">
    <citation type="submission" date="2016-03" db="EMBL/GenBank/DDBJ databases">
        <title>Whole genome sequencing of Grifola frondosa 9006-11.</title>
        <authorList>
            <person name="Min B."/>
            <person name="Park H."/>
            <person name="Kim J.-G."/>
            <person name="Cho H."/>
            <person name="Oh Y.-L."/>
            <person name="Kong W.-S."/>
            <person name="Choi I.-G."/>
        </authorList>
    </citation>
    <scope>NUCLEOTIDE SEQUENCE [LARGE SCALE GENOMIC DNA]</scope>
    <source>
        <strain evidence="4 5">9006-11</strain>
    </source>
</reference>
<feature type="transmembrane region" description="Helical" evidence="2">
    <location>
        <begin position="59"/>
        <end position="80"/>
    </location>
</feature>
<accession>A0A1C7LKX8</accession>
<proteinExistence type="predicted"/>
<dbReference type="OrthoDB" id="3206554at2759"/>
<protein>
    <recommendedName>
        <fullName evidence="3">DUF6534 domain-containing protein</fullName>
    </recommendedName>
</protein>
<evidence type="ECO:0000313" key="4">
    <source>
        <dbReference type="EMBL" id="OBZ65188.1"/>
    </source>
</evidence>
<dbReference type="PANTHER" id="PTHR40465:SF1">
    <property type="entry name" value="DUF6534 DOMAIN-CONTAINING PROTEIN"/>
    <property type="match status" value="1"/>
</dbReference>
<sequence length="350" mass="38631">MFSDSRVVEVQVVSMTALRNTLGAVLLGSLISMFLSGAVTMQTVLYFQLYPRDALRVKLMVSAIWILDLAHAAMACTANWEYLIANFGNSTISDTINWSVAVTVALTALVTFLVHCFFSHRIHTLSRGNLYVTGGLCLLSLVRLVAAFVTAAEMIRLQNYDEFVRKFGWVFTLGLALSAALDVMIAMGLCFYLRRGRTGFSSMDRIIDSITLYTIENGLLTCVTTIVSLICWVVMSHNLIFLGLHFAISKLYANSFLATLNARKSLLSRSQGSSDRDHPLPVLFPDSYSRRSQFNPFTARSQVDPTGTRLQINVQKTIQCENDGEPSGYASSDSPPEDASEGDITKSSRP</sequence>
<dbReference type="STRING" id="5627.A0A1C7LKX8"/>
<keyword evidence="2" id="KW-0472">Membrane</keyword>
<keyword evidence="2" id="KW-0812">Transmembrane</keyword>
<name>A0A1C7LKX8_GRIFR</name>
<feature type="transmembrane region" description="Helical" evidence="2">
    <location>
        <begin position="214"/>
        <end position="235"/>
    </location>
</feature>
<feature type="transmembrane region" description="Helical" evidence="2">
    <location>
        <begin position="100"/>
        <end position="118"/>
    </location>
</feature>
<dbReference type="PANTHER" id="PTHR40465">
    <property type="entry name" value="CHROMOSOME 1, WHOLE GENOME SHOTGUN SEQUENCE"/>
    <property type="match status" value="1"/>
</dbReference>
<feature type="transmembrane region" description="Helical" evidence="2">
    <location>
        <begin position="24"/>
        <end position="47"/>
    </location>
</feature>
<dbReference type="EMBL" id="LUGG01000052">
    <property type="protein sequence ID" value="OBZ65188.1"/>
    <property type="molecule type" value="Genomic_DNA"/>
</dbReference>
<evidence type="ECO:0000313" key="5">
    <source>
        <dbReference type="Proteomes" id="UP000092993"/>
    </source>
</evidence>
<dbReference type="OMA" id="ICWVTMP"/>
<comment type="caution">
    <text evidence="4">The sequence shown here is derived from an EMBL/GenBank/DDBJ whole genome shotgun (WGS) entry which is preliminary data.</text>
</comment>
<keyword evidence="5" id="KW-1185">Reference proteome</keyword>
<organism evidence="4 5">
    <name type="scientific">Grifola frondosa</name>
    <name type="common">Maitake</name>
    <name type="synonym">Polyporus frondosus</name>
    <dbReference type="NCBI Taxonomy" id="5627"/>
    <lineage>
        <taxon>Eukaryota</taxon>
        <taxon>Fungi</taxon>
        <taxon>Dikarya</taxon>
        <taxon>Basidiomycota</taxon>
        <taxon>Agaricomycotina</taxon>
        <taxon>Agaricomycetes</taxon>
        <taxon>Polyporales</taxon>
        <taxon>Grifolaceae</taxon>
        <taxon>Grifola</taxon>
    </lineage>
</organism>
<dbReference type="AlphaFoldDB" id="A0A1C7LKX8"/>
<dbReference type="InterPro" id="IPR045339">
    <property type="entry name" value="DUF6534"/>
</dbReference>
<evidence type="ECO:0000259" key="3">
    <source>
        <dbReference type="Pfam" id="PF20152"/>
    </source>
</evidence>
<feature type="region of interest" description="Disordered" evidence="1">
    <location>
        <begin position="320"/>
        <end position="350"/>
    </location>
</feature>
<keyword evidence="2" id="KW-1133">Transmembrane helix</keyword>
<dbReference type="Proteomes" id="UP000092993">
    <property type="component" value="Unassembled WGS sequence"/>
</dbReference>
<gene>
    <name evidence="4" type="ORF">A0H81_14830</name>
</gene>
<feature type="transmembrane region" description="Helical" evidence="2">
    <location>
        <begin position="169"/>
        <end position="193"/>
    </location>
</feature>
<feature type="transmembrane region" description="Helical" evidence="2">
    <location>
        <begin position="130"/>
        <end position="149"/>
    </location>
</feature>
<evidence type="ECO:0000256" key="2">
    <source>
        <dbReference type="SAM" id="Phobius"/>
    </source>
</evidence>
<evidence type="ECO:0000256" key="1">
    <source>
        <dbReference type="SAM" id="MobiDB-lite"/>
    </source>
</evidence>